<gene>
    <name evidence="2" type="ORF">M011DRAFT_464589</name>
</gene>
<evidence type="ECO:0000313" key="2">
    <source>
        <dbReference type="EMBL" id="KAF2750781.1"/>
    </source>
</evidence>
<proteinExistence type="predicted"/>
<organism evidence="2 3">
    <name type="scientific">Sporormia fimetaria CBS 119925</name>
    <dbReference type="NCBI Taxonomy" id="1340428"/>
    <lineage>
        <taxon>Eukaryota</taxon>
        <taxon>Fungi</taxon>
        <taxon>Dikarya</taxon>
        <taxon>Ascomycota</taxon>
        <taxon>Pezizomycotina</taxon>
        <taxon>Dothideomycetes</taxon>
        <taxon>Pleosporomycetidae</taxon>
        <taxon>Pleosporales</taxon>
        <taxon>Sporormiaceae</taxon>
        <taxon>Sporormia</taxon>
    </lineage>
</organism>
<keyword evidence="3" id="KW-1185">Reference proteome</keyword>
<reference evidence="2" key="1">
    <citation type="journal article" date="2020" name="Stud. Mycol.">
        <title>101 Dothideomycetes genomes: a test case for predicting lifestyles and emergence of pathogens.</title>
        <authorList>
            <person name="Haridas S."/>
            <person name="Albert R."/>
            <person name="Binder M."/>
            <person name="Bloem J."/>
            <person name="Labutti K."/>
            <person name="Salamov A."/>
            <person name="Andreopoulos B."/>
            <person name="Baker S."/>
            <person name="Barry K."/>
            <person name="Bills G."/>
            <person name="Bluhm B."/>
            <person name="Cannon C."/>
            <person name="Castanera R."/>
            <person name="Culley D."/>
            <person name="Daum C."/>
            <person name="Ezra D."/>
            <person name="Gonzalez J."/>
            <person name="Henrissat B."/>
            <person name="Kuo A."/>
            <person name="Liang C."/>
            <person name="Lipzen A."/>
            <person name="Lutzoni F."/>
            <person name="Magnuson J."/>
            <person name="Mondo S."/>
            <person name="Nolan M."/>
            <person name="Ohm R."/>
            <person name="Pangilinan J."/>
            <person name="Park H.-J."/>
            <person name="Ramirez L."/>
            <person name="Alfaro M."/>
            <person name="Sun H."/>
            <person name="Tritt A."/>
            <person name="Yoshinaga Y."/>
            <person name="Zwiers L.-H."/>
            <person name="Turgeon B."/>
            <person name="Goodwin S."/>
            <person name="Spatafora J."/>
            <person name="Crous P."/>
            <person name="Grigoriev I."/>
        </authorList>
    </citation>
    <scope>NUCLEOTIDE SEQUENCE</scope>
    <source>
        <strain evidence="2">CBS 119925</strain>
    </source>
</reference>
<name>A0A6A6VNI9_9PLEO</name>
<feature type="domain" description="SMP" evidence="1">
    <location>
        <begin position="80"/>
        <end position="132"/>
    </location>
</feature>
<dbReference type="EMBL" id="MU006563">
    <property type="protein sequence ID" value="KAF2750781.1"/>
    <property type="molecule type" value="Genomic_DNA"/>
</dbReference>
<dbReference type="InterPro" id="IPR007011">
    <property type="entry name" value="LEA_SMP_dom"/>
</dbReference>
<dbReference type="Pfam" id="PF04927">
    <property type="entry name" value="SMP"/>
    <property type="match status" value="2"/>
</dbReference>
<dbReference type="Proteomes" id="UP000799440">
    <property type="component" value="Unassembled WGS sequence"/>
</dbReference>
<protein>
    <recommendedName>
        <fullName evidence="1">SMP domain-containing protein</fullName>
    </recommendedName>
</protein>
<feature type="domain" description="SMP" evidence="1">
    <location>
        <begin position="192"/>
        <end position="242"/>
    </location>
</feature>
<evidence type="ECO:0000313" key="3">
    <source>
        <dbReference type="Proteomes" id="UP000799440"/>
    </source>
</evidence>
<accession>A0A6A6VNI9</accession>
<dbReference type="OrthoDB" id="2799468at2759"/>
<sequence length="249" mass="26766">MIETQLQAETAKVQHDIEQGTVTAEEANRLHSLENRAHGHTEKGGVTAHAQSLVAGRARGASASNGSGQRVNREEELHQIEDALRDKVEHDPEHVTREDASNLISHERQAHGIVQKGSLASKAQSLADRNEDLHKMEEAVREKLEHDPEHLTRDEAIGLARRERRVHGGIEKGSLPAQAQSIADKNADLHAALEAVSLKEPGQVTKDDAATLQSREARIDGPNTAAGSTAAQVQSIADKNEAGAVVAAN</sequence>
<dbReference type="AlphaFoldDB" id="A0A6A6VNI9"/>
<evidence type="ECO:0000259" key="1">
    <source>
        <dbReference type="Pfam" id="PF04927"/>
    </source>
</evidence>